<comment type="caution">
    <text evidence="3">The sequence shown here is derived from an EMBL/GenBank/DDBJ whole genome shotgun (WGS) entry which is preliminary data.</text>
</comment>
<dbReference type="Pfam" id="PF03372">
    <property type="entry name" value="Exo_endo_phos"/>
    <property type="match status" value="1"/>
</dbReference>
<dbReference type="Proteomes" id="UP001165082">
    <property type="component" value="Unassembled WGS sequence"/>
</dbReference>
<dbReference type="SUPFAM" id="SSF56219">
    <property type="entry name" value="DNase I-like"/>
    <property type="match status" value="1"/>
</dbReference>
<keyword evidence="1" id="KW-1133">Transmembrane helix</keyword>
<organism evidence="3 4">
    <name type="scientific">Triparma retinervis</name>
    <dbReference type="NCBI Taxonomy" id="2557542"/>
    <lineage>
        <taxon>Eukaryota</taxon>
        <taxon>Sar</taxon>
        <taxon>Stramenopiles</taxon>
        <taxon>Ochrophyta</taxon>
        <taxon>Bolidophyceae</taxon>
        <taxon>Parmales</taxon>
        <taxon>Triparmaceae</taxon>
        <taxon>Triparma</taxon>
    </lineage>
</organism>
<dbReference type="OrthoDB" id="190998at2759"/>
<dbReference type="AlphaFoldDB" id="A0A9W7CEP8"/>
<proteinExistence type="predicted"/>
<name>A0A9W7CEP8_9STRA</name>
<keyword evidence="1" id="KW-0812">Transmembrane</keyword>
<evidence type="ECO:0000313" key="4">
    <source>
        <dbReference type="Proteomes" id="UP001165082"/>
    </source>
</evidence>
<accession>A0A9W7CEP8</accession>
<protein>
    <recommendedName>
        <fullName evidence="2">Endonuclease/exonuclease/phosphatase domain-containing protein</fullName>
    </recommendedName>
</protein>
<keyword evidence="1" id="KW-0472">Membrane</keyword>
<dbReference type="InterPro" id="IPR005135">
    <property type="entry name" value="Endo/exonuclease/phosphatase"/>
</dbReference>
<feature type="transmembrane region" description="Helical" evidence="1">
    <location>
        <begin position="12"/>
        <end position="31"/>
    </location>
</feature>
<dbReference type="InterPro" id="IPR036691">
    <property type="entry name" value="Endo/exonu/phosph_ase_sf"/>
</dbReference>
<gene>
    <name evidence="3" type="ORF">TrRE_jg5785</name>
</gene>
<dbReference type="EMBL" id="BRXZ01000105">
    <property type="protein sequence ID" value="GMI05212.1"/>
    <property type="molecule type" value="Genomic_DNA"/>
</dbReference>
<evidence type="ECO:0000313" key="3">
    <source>
        <dbReference type="EMBL" id="GMI05212.1"/>
    </source>
</evidence>
<reference evidence="3" key="1">
    <citation type="submission" date="2022-07" db="EMBL/GenBank/DDBJ databases">
        <title>Genome analysis of Parmales, a sister group of diatoms, reveals the evolutionary specialization of diatoms from phago-mixotrophs to photoautotrophs.</title>
        <authorList>
            <person name="Ban H."/>
            <person name="Sato S."/>
            <person name="Yoshikawa S."/>
            <person name="Kazumasa Y."/>
            <person name="Nakamura Y."/>
            <person name="Ichinomiya M."/>
            <person name="Saitoh K."/>
            <person name="Sato N."/>
            <person name="Blanc-Mathieu R."/>
            <person name="Endo H."/>
            <person name="Kuwata A."/>
            <person name="Ogata H."/>
        </authorList>
    </citation>
    <scope>NUCLEOTIDE SEQUENCE</scope>
</reference>
<dbReference type="Gene3D" id="3.60.10.10">
    <property type="entry name" value="Endonuclease/exonuclease/phosphatase"/>
    <property type="match status" value="1"/>
</dbReference>
<keyword evidence="4" id="KW-1185">Reference proteome</keyword>
<evidence type="ECO:0000256" key="1">
    <source>
        <dbReference type="SAM" id="Phobius"/>
    </source>
</evidence>
<feature type="domain" description="Endonuclease/exonuclease/phosphatase" evidence="2">
    <location>
        <begin position="55"/>
        <end position="304"/>
    </location>
</feature>
<evidence type="ECO:0000259" key="2">
    <source>
        <dbReference type="Pfam" id="PF03372"/>
    </source>
</evidence>
<sequence length="319" mass="35671">MAAGILGAATWLLAPLCFYSTLPFVTLLTIFHSHDYKRERLSILLRTKLLDSKGRPAFDVVCMQELFGCWYSDRNRIWFKALMAEHGYKHSALPGVRPWNIFPALWANSGLAIFSIHEIADVQHAPFVNRILYDYWTVQRGVLSCKIVQRVEGKEPTITCVASTHFGPPVGVLEAFNGMPKFLIGLLDKYSEQTGEACDVVKRWRKEGLEGVLAGDFNAPVNGMEYNELKARLGDVGMKLIDDGFEKEGWPSTVNPEGDRMLTGGGRTGMVLDYIWITEGMEGGGEVGTVEVDGEEGWECISDHYPIMGKFWRRKGGGR</sequence>